<keyword evidence="5" id="KW-1185">Reference proteome</keyword>
<dbReference type="AlphaFoldDB" id="A0A183TVA5"/>
<dbReference type="Gene3D" id="3.40.50.300">
    <property type="entry name" value="P-loop containing nucleotide triphosphate hydrolases"/>
    <property type="match status" value="1"/>
</dbReference>
<dbReference type="InterPro" id="IPR000863">
    <property type="entry name" value="Sulfotransferase_dom"/>
</dbReference>
<organism evidence="5 6">
    <name type="scientific">Toxocara canis</name>
    <name type="common">Canine roundworm</name>
    <dbReference type="NCBI Taxonomy" id="6265"/>
    <lineage>
        <taxon>Eukaryota</taxon>
        <taxon>Metazoa</taxon>
        <taxon>Ecdysozoa</taxon>
        <taxon>Nematoda</taxon>
        <taxon>Chromadorea</taxon>
        <taxon>Rhabditida</taxon>
        <taxon>Spirurina</taxon>
        <taxon>Ascaridomorpha</taxon>
        <taxon>Ascaridoidea</taxon>
        <taxon>Toxocaridae</taxon>
        <taxon>Toxocara</taxon>
    </lineage>
</organism>
<dbReference type="Pfam" id="PF00685">
    <property type="entry name" value="Sulfotransfer_1"/>
    <property type="match status" value="1"/>
</dbReference>
<dbReference type="SUPFAM" id="SSF52540">
    <property type="entry name" value="P-loop containing nucleoside triphosphate hydrolases"/>
    <property type="match status" value="1"/>
</dbReference>
<evidence type="ECO:0000256" key="2">
    <source>
        <dbReference type="ARBA" id="ARBA00022679"/>
    </source>
</evidence>
<evidence type="ECO:0000259" key="3">
    <source>
        <dbReference type="Pfam" id="PF00685"/>
    </source>
</evidence>
<protein>
    <submittedName>
        <fullName evidence="6">Sulfotransferase 1A3/1A4</fullName>
    </submittedName>
</protein>
<comment type="similarity">
    <text evidence="1">Belongs to the sulfotransferase 1 family.</text>
</comment>
<feature type="domain" description="Sulfotransferase" evidence="3">
    <location>
        <begin position="73"/>
        <end position="332"/>
    </location>
</feature>
<evidence type="ECO:0000313" key="4">
    <source>
        <dbReference type="EMBL" id="VDM23766.1"/>
    </source>
</evidence>
<keyword evidence="2" id="KW-0808">Transferase</keyword>
<sequence length="340" mass="40439">MRIAKDFNNPTTAIADRKETRNKMAQEICDSDLKEKYFFRVPYAHYLADYIWPGFMISPQRLIHLKDMHFNEDDVIVASYPKSGTTWVSEIVSAILFNADMEALSKERLDERVPWLELDLQFVWAKFFFIWKNIFEGTALRLPKRSPRVFFSHLPIELLPRDVIAGKCKIIYVIRNPKDNAVSYFHFHRMARFLGQQKTTWDEFLSLYMAGQLYCGSWFEHVISYERLARTINDRVLVVQYEQMMKDLDKEIQRISQFLGRSLTENQRKLVQEHCSFGAMKRNHKTNRHGVWLFNQKVSEFMRKGQVGDWKNYFSVAQKEAFDELFKAKMAHCSFRFICD</sequence>
<reference evidence="6" key="1">
    <citation type="submission" date="2016-06" db="UniProtKB">
        <authorList>
            <consortium name="WormBaseParasite"/>
        </authorList>
    </citation>
    <scope>IDENTIFICATION</scope>
</reference>
<reference evidence="4 5" key="2">
    <citation type="submission" date="2018-11" db="EMBL/GenBank/DDBJ databases">
        <authorList>
            <consortium name="Pathogen Informatics"/>
        </authorList>
    </citation>
    <scope>NUCLEOTIDE SEQUENCE [LARGE SCALE GENOMIC DNA]</scope>
</reference>
<dbReference type="PANTHER" id="PTHR11783">
    <property type="entry name" value="SULFOTRANSFERASE SULT"/>
    <property type="match status" value="1"/>
</dbReference>
<gene>
    <name evidence="4" type="ORF">TCNE_LOCUS175</name>
</gene>
<dbReference type="FunFam" id="3.40.50.300:FF:000433">
    <property type="entry name" value="Estrogen sulfotransferase"/>
    <property type="match status" value="1"/>
</dbReference>
<dbReference type="EMBL" id="UYWY01000059">
    <property type="protein sequence ID" value="VDM23766.1"/>
    <property type="molecule type" value="Genomic_DNA"/>
</dbReference>
<dbReference type="InterPro" id="IPR027417">
    <property type="entry name" value="P-loop_NTPase"/>
</dbReference>
<evidence type="ECO:0000313" key="6">
    <source>
        <dbReference type="WBParaSite" id="TCNE_0000017401-mRNA-1"/>
    </source>
</evidence>
<dbReference type="Proteomes" id="UP000050794">
    <property type="component" value="Unassembled WGS sequence"/>
</dbReference>
<accession>A0A183TVA5</accession>
<evidence type="ECO:0000256" key="1">
    <source>
        <dbReference type="ARBA" id="ARBA00005771"/>
    </source>
</evidence>
<name>A0A183TVA5_TOXCA</name>
<proteinExistence type="inferred from homology"/>
<dbReference type="GO" id="GO:0008146">
    <property type="term" value="F:sulfotransferase activity"/>
    <property type="evidence" value="ECO:0007669"/>
    <property type="project" value="InterPro"/>
</dbReference>
<dbReference type="WBParaSite" id="TCNE_0000017401-mRNA-1">
    <property type="protein sequence ID" value="TCNE_0000017401-mRNA-1"/>
    <property type="gene ID" value="TCNE_0000017401"/>
</dbReference>
<evidence type="ECO:0000313" key="5">
    <source>
        <dbReference type="Proteomes" id="UP000050794"/>
    </source>
</evidence>